<accession>A0A507DJS3</accession>
<dbReference type="VEuPathDB" id="FungiDB:SeMB42_g01814"/>
<protein>
    <submittedName>
        <fullName evidence="2">Uncharacterized protein</fullName>
    </submittedName>
</protein>
<dbReference type="EMBL" id="QEAN01000050">
    <property type="protein sequence ID" value="TPX51766.1"/>
    <property type="molecule type" value="Genomic_DNA"/>
</dbReference>
<keyword evidence="1" id="KW-0812">Transmembrane</keyword>
<dbReference type="AlphaFoldDB" id="A0A507DJS3"/>
<evidence type="ECO:0000313" key="2">
    <source>
        <dbReference type="EMBL" id="TPX51766.1"/>
    </source>
</evidence>
<comment type="caution">
    <text evidence="2">The sequence shown here is derived from an EMBL/GenBank/DDBJ whole genome shotgun (WGS) entry which is preliminary data.</text>
</comment>
<evidence type="ECO:0000256" key="1">
    <source>
        <dbReference type="SAM" id="Phobius"/>
    </source>
</evidence>
<evidence type="ECO:0000313" key="3">
    <source>
        <dbReference type="Proteomes" id="UP000317494"/>
    </source>
</evidence>
<proteinExistence type="predicted"/>
<reference evidence="2 3" key="1">
    <citation type="journal article" date="2019" name="Sci. Rep.">
        <title>Comparative genomics of chytrid fungi reveal insights into the obligate biotrophic and pathogenic lifestyle of Synchytrium endobioticum.</title>
        <authorList>
            <person name="van de Vossenberg B.T.L.H."/>
            <person name="Warris S."/>
            <person name="Nguyen H.D.T."/>
            <person name="van Gent-Pelzer M.P.E."/>
            <person name="Joly D.L."/>
            <person name="van de Geest H.C."/>
            <person name="Bonants P.J.M."/>
            <person name="Smith D.S."/>
            <person name="Levesque C.A."/>
            <person name="van der Lee T.A.J."/>
        </authorList>
    </citation>
    <scope>NUCLEOTIDE SEQUENCE [LARGE SCALE GENOMIC DNA]</scope>
    <source>
        <strain evidence="2 3">MB42</strain>
    </source>
</reference>
<gene>
    <name evidence="2" type="ORF">SeMB42_g01814</name>
</gene>
<keyword evidence="1" id="KW-0472">Membrane</keyword>
<dbReference type="Proteomes" id="UP000317494">
    <property type="component" value="Unassembled WGS sequence"/>
</dbReference>
<keyword evidence="1" id="KW-1133">Transmembrane helix</keyword>
<name>A0A507DJS3_9FUNG</name>
<sequence length="100" mass="11170">MLTDSWIGVRPADGVHFAAGAEVHHVFNRVIYSFLPPLRRECLLSSYSNLFCSPSLSSSSKNHSGKWSTLWHYKILIIIPSLIYILYNPPVSGTEVGKHG</sequence>
<feature type="transmembrane region" description="Helical" evidence="1">
    <location>
        <begin position="70"/>
        <end position="87"/>
    </location>
</feature>
<keyword evidence="3" id="KW-1185">Reference proteome</keyword>
<organism evidence="2 3">
    <name type="scientific">Synchytrium endobioticum</name>
    <dbReference type="NCBI Taxonomy" id="286115"/>
    <lineage>
        <taxon>Eukaryota</taxon>
        <taxon>Fungi</taxon>
        <taxon>Fungi incertae sedis</taxon>
        <taxon>Chytridiomycota</taxon>
        <taxon>Chytridiomycota incertae sedis</taxon>
        <taxon>Chytridiomycetes</taxon>
        <taxon>Synchytriales</taxon>
        <taxon>Synchytriaceae</taxon>
        <taxon>Synchytrium</taxon>
    </lineage>
</organism>